<dbReference type="SUPFAM" id="SSF54919">
    <property type="entry name" value="Nucleoside diphosphate kinase, NDK"/>
    <property type="match status" value="2"/>
</dbReference>
<dbReference type="Proteomes" id="UP000297713">
    <property type="component" value="Unassembled WGS sequence"/>
</dbReference>
<comment type="caution">
    <text evidence="7">Lacks conserved residue(s) required for the propagation of feature annotation.</text>
</comment>
<dbReference type="InterPro" id="IPR023005">
    <property type="entry name" value="Nucleoside_diP_kinase_AS"/>
</dbReference>
<feature type="domain" description="Nucleoside diphosphate kinase-like" evidence="9">
    <location>
        <begin position="182"/>
        <end position="380"/>
    </location>
</feature>
<evidence type="ECO:0000256" key="5">
    <source>
        <dbReference type="ARBA" id="ARBA00022777"/>
    </source>
</evidence>
<dbReference type="InterPro" id="IPR034907">
    <property type="entry name" value="NDK-like_dom"/>
</dbReference>
<keyword evidence="11" id="KW-1185">Reference proteome</keyword>
<evidence type="ECO:0000256" key="1">
    <source>
        <dbReference type="ARBA" id="ARBA00001946"/>
    </source>
</evidence>
<dbReference type="PROSITE" id="PS00469">
    <property type="entry name" value="NDPK"/>
    <property type="match status" value="1"/>
</dbReference>
<sequence>MAQELSYVIINPYTLYKSRTGVILSRLLSQSSLELAGAAMYSPSPELVLEYSKMIVTESDPQDRQIQELIRDYVLENYMPNPQTGERQRVMVLLFKGENAVAKTREVVGNLRNRSKGGETIRDTFGDLIFNRDGSVKYFEPAVLAPPSVEEAKAKLLLWKRYYNQDSGILSHILPTYNKPGHQRAVVILKPDNFRFPSGRPGYVIDMFSRTELSISAIKVHHMSVAEAEEFYAPVRVALQEKLKKPAAIKAKELLESALGIKIDSSREEELGNLIGPLYAEEQFNSIVKFMTGINPKDCSPIQKKMPGKEKCIVLIYEGIDAVKKVREVLGPTDPAKAPPGSIRREFGQSIMVNAAHASDSPENAEREIKILNMQQNNFISLIQEAYEA</sequence>
<organism evidence="10 11">
    <name type="scientific">Methylacidiphilum caldifontis</name>
    <dbReference type="NCBI Taxonomy" id="2795386"/>
    <lineage>
        <taxon>Bacteria</taxon>
        <taxon>Pseudomonadati</taxon>
        <taxon>Verrucomicrobiota</taxon>
        <taxon>Methylacidiphilae</taxon>
        <taxon>Methylacidiphilales</taxon>
        <taxon>Methylacidiphilaceae</taxon>
        <taxon>Methylacidiphilum (ex Ratnadevi et al. 2023)</taxon>
    </lineage>
</organism>
<keyword evidence="4 8" id="KW-0547">Nucleotide-binding</keyword>
<comment type="similarity">
    <text evidence="2 7">Belongs to the NDK family.</text>
</comment>
<protein>
    <recommendedName>
        <fullName evidence="8">Nucleoside diphosphate kinase</fullName>
        <ecNumber evidence="8">2.7.4.6</ecNumber>
    </recommendedName>
</protein>
<dbReference type="EMBL" id="LXQC01000068">
    <property type="protein sequence ID" value="TFE71531.1"/>
    <property type="molecule type" value="Genomic_DNA"/>
</dbReference>
<reference evidence="10 11" key="1">
    <citation type="submission" date="2016-05" db="EMBL/GenBank/DDBJ databases">
        <title>Diversity and Homogeneity among Thermoacidophilic Verrucomicrobia Methanotrophs Linked with Geographical Origin.</title>
        <authorList>
            <person name="Erikstad H.-A."/>
            <person name="Smestad N.B."/>
            <person name="Ceballos R.M."/>
            <person name="Birkeland N.-K."/>
        </authorList>
    </citation>
    <scope>NUCLEOTIDE SEQUENCE [LARGE SCALE GENOMIC DNA]</scope>
    <source>
        <strain evidence="10 11">Phi</strain>
    </source>
</reference>
<evidence type="ECO:0000256" key="3">
    <source>
        <dbReference type="ARBA" id="ARBA00022679"/>
    </source>
</evidence>
<evidence type="ECO:0000256" key="2">
    <source>
        <dbReference type="ARBA" id="ARBA00008142"/>
    </source>
</evidence>
<evidence type="ECO:0000313" key="10">
    <source>
        <dbReference type="EMBL" id="TFE71531.1"/>
    </source>
</evidence>
<accession>A0A4Y8PH42</accession>
<comment type="cofactor">
    <cofactor evidence="1">
        <name>Mg(2+)</name>
        <dbReference type="ChEBI" id="CHEBI:18420"/>
    </cofactor>
</comment>
<dbReference type="GO" id="GO:0004550">
    <property type="term" value="F:nucleoside diphosphate kinase activity"/>
    <property type="evidence" value="ECO:0007669"/>
    <property type="project" value="UniProtKB-EC"/>
</dbReference>
<dbReference type="GO" id="GO:0005524">
    <property type="term" value="F:ATP binding"/>
    <property type="evidence" value="ECO:0007669"/>
    <property type="project" value="UniProtKB-KW"/>
</dbReference>
<evidence type="ECO:0000256" key="4">
    <source>
        <dbReference type="ARBA" id="ARBA00022741"/>
    </source>
</evidence>
<evidence type="ECO:0000313" key="11">
    <source>
        <dbReference type="Proteomes" id="UP000297713"/>
    </source>
</evidence>
<evidence type="ECO:0000256" key="6">
    <source>
        <dbReference type="ARBA" id="ARBA00022840"/>
    </source>
</evidence>
<dbReference type="InterPro" id="IPR036850">
    <property type="entry name" value="NDK-like_dom_sf"/>
</dbReference>
<dbReference type="RefSeq" id="WP_134439194.1">
    <property type="nucleotide sequence ID" value="NZ_CP065957.1"/>
</dbReference>
<dbReference type="PANTHER" id="PTHR11349">
    <property type="entry name" value="NUCLEOSIDE DIPHOSPHATE KINASE"/>
    <property type="match status" value="1"/>
</dbReference>
<keyword evidence="5 8" id="KW-0418">Kinase</keyword>
<proteinExistence type="inferred from homology"/>
<comment type="catalytic activity">
    <reaction evidence="8">
        <text>a 2'-deoxyribonucleoside 5'-diphosphate + ATP = a 2'-deoxyribonucleoside 5'-triphosphate + ADP</text>
        <dbReference type="Rhea" id="RHEA:44640"/>
        <dbReference type="ChEBI" id="CHEBI:30616"/>
        <dbReference type="ChEBI" id="CHEBI:61560"/>
        <dbReference type="ChEBI" id="CHEBI:73316"/>
        <dbReference type="ChEBI" id="CHEBI:456216"/>
        <dbReference type="EC" id="2.7.4.6"/>
    </reaction>
</comment>
<keyword evidence="6 8" id="KW-0067">ATP-binding</keyword>
<dbReference type="Gene3D" id="3.30.70.141">
    <property type="entry name" value="Nucleoside diphosphate kinase-like domain"/>
    <property type="match status" value="2"/>
</dbReference>
<dbReference type="AlphaFoldDB" id="A0A4Y8PH42"/>
<dbReference type="PROSITE" id="PS51374">
    <property type="entry name" value="NDPK_LIKE"/>
    <property type="match status" value="1"/>
</dbReference>
<name>A0A4Y8PH42_9BACT</name>
<evidence type="ECO:0000256" key="8">
    <source>
        <dbReference type="RuleBase" id="RU004013"/>
    </source>
</evidence>
<dbReference type="SMART" id="SM00562">
    <property type="entry name" value="NDK"/>
    <property type="match status" value="1"/>
</dbReference>
<evidence type="ECO:0000256" key="7">
    <source>
        <dbReference type="PROSITE-ProRule" id="PRU00706"/>
    </source>
</evidence>
<gene>
    <name evidence="10" type="ORF">A7Q10_04320</name>
</gene>
<dbReference type="OrthoDB" id="9801161at2"/>
<evidence type="ECO:0000259" key="9">
    <source>
        <dbReference type="SMART" id="SM00562"/>
    </source>
</evidence>
<keyword evidence="3 8" id="KW-0808">Transferase</keyword>
<dbReference type="Pfam" id="PF00334">
    <property type="entry name" value="NDK"/>
    <property type="match status" value="1"/>
</dbReference>
<dbReference type="EC" id="2.7.4.6" evidence="8"/>
<comment type="caution">
    <text evidence="10">The sequence shown here is derived from an EMBL/GenBank/DDBJ whole genome shotgun (WGS) entry which is preliminary data.</text>
</comment>